<organism evidence="2 3">
    <name type="scientific">Mycolicibacterium holsaticum</name>
    <dbReference type="NCBI Taxonomy" id="152142"/>
    <lineage>
        <taxon>Bacteria</taxon>
        <taxon>Bacillati</taxon>
        <taxon>Actinomycetota</taxon>
        <taxon>Actinomycetes</taxon>
        <taxon>Mycobacteriales</taxon>
        <taxon>Mycobacteriaceae</taxon>
        <taxon>Mycolicibacterium</taxon>
    </lineage>
</organism>
<accession>A0A1E3S026</accession>
<dbReference type="EMBL" id="MIGZ01000016">
    <property type="protein sequence ID" value="ODQ95543.1"/>
    <property type="molecule type" value="Genomic_DNA"/>
</dbReference>
<gene>
    <name evidence="2" type="ORF">BHQ17_04470</name>
</gene>
<comment type="caution">
    <text evidence="2">The sequence shown here is derived from an EMBL/GenBank/DDBJ whole genome shotgun (WGS) entry which is preliminary data.</text>
</comment>
<protein>
    <submittedName>
        <fullName evidence="2">Uncharacterized protein</fullName>
    </submittedName>
</protein>
<evidence type="ECO:0000313" key="3">
    <source>
        <dbReference type="Proteomes" id="UP000094243"/>
    </source>
</evidence>
<reference evidence="3" key="1">
    <citation type="submission" date="2016-09" db="EMBL/GenBank/DDBJ databases">
        <authorList>
            <person name="Greninger A.L."/>
            <person name="Jerome K.R."/>
            <person name="Mcnair B."/>
            <person name="Wallis C."/>
            <person name="Fang F."/>
        </authorList>
    </citation>
    <scope>NUCLEOTIDE SEQUENCE [LARGE SCALE GENOMIC DNA]</scope>
    <source>
        <strain evidence="3">M7</strain>
    </source>
</reference>
<sequence>MAAMPQDLPHLVNQVAEYLAWMARGYGAKLHHREIERFKADLANSAKRWDTEEVPPAVFRQKCLDAGLSISDTETVVGLLKKAQGGHKFRPRSRFDRDHQYSFPHDWRPPSSSD</sequence>
<evidence type="ECO:0000313" key="2">
    <source>
        <dbReference type="EMBL" id="ODQ95543.1"/>
    </source>
</evidence>
<name>A0A1E3S026_9MYCO</name>
<feature type="compositionally biased region" description="Basic and acidic residues" evidence="1">
    <location>
        <begin position="93"/>
        <end position="108"/>
    </location>
</feature>
<dbReference type="Proteomes" id="UP000094243">
    <property type="component" value="Unassembled WGS sequence"/>
</dbReference>
<keyword evidence="3" id="KW-1185">Reference proteome</keyword>
<dbReference type="AlphaFoldDB" id="A0A1E3S026"/>
<feature type="region of interest" description="Disordered" evidence="1">
    <location>
        <begin position="82"/>
        <end position="114"/>
    </location>
</feature>
<evidence type="ECO:0000256" key="1">
    <source>
        <dbReference type="SAM" id="MobiDB-lite"/>
    </source>
</evidence>
<proteinExistence type="predicted"/>